<keyword evidence="6 14" id="KW-0812">Transmembrane</keyword>
<dbReference type="CDD" id="cd01347">
    <property type="entry name" value="ligand_gated_channel"/>
    <property type="match status" value="1"/>
</dbReference>
<evidence type="ECO:0000313" key="19">
    <source>
        <dbReference type="Proteomes" id="UP000596063"/>
    </source>
</evidence>
<keyword evidence="8" id="KW-0408">Iron</keyword>
<evidence type="ECO:0000256" key="9">
    <source>
        <dbReference type="ARBA" id="ARBA00023065"/>
    </source>
</evidence>
<dbReference type="NCBIfam" id="TIGR01783">
    <property type="entry name" value="TonB-siderophor"/>
    <property type="match status" value="1"/>
</dbReference>
<keyword evidence="10 15" id="KW-0798">TonB box</keyword>
<protein>
    <submittedName>
        <fullName evidence="18">TonB-dependent siderophore receptor</fullName>
    </submittedName>
</protein>
<evidence type="ECO:0000256" key="14">
    <source>
        <dbReference type="PROSITE-ProRule" id="PRU01360"/>
    </source>
</evidence>
<gene>
    <name evidence="18" type="ORF">I6N98_04705</name>
</gene>
<dbReference type="SUPFAM" id="SSF56935">
    <property type="entry name" value="Porins"/>
    <property type="match status" value="1"/>
</dbReference>
<dbReference type="GO" id="GO:0015891">
    <property type="term" value="P:siderophore transport"/>
    <property type="evidence" value="ECO:0007669"/>
    <property type="project" value="InterPro"/>
</dbReference>
<dbReference type="EMBL" id="CP066167">
    <property type="protein sequence ID" value="QQD20072.1"/>
    <property type="molecule type" value="Genomic_DNA"/>
</dbReference>
<keyword evidence="12 18" id="KW-0675">Receptor</keyword>
<evidence type="ECO:0000256" key="4">
    <source>
        <dbReference type="ARBA" id="ARBA00022452"/>
    </source>
</evidence>
<keyword evidence="7" id="KW-0732">Signal</keyword>
<feature type="domain" description="TonB-dependent receptor plug" evidence="17">
    <location>
        <begin position="48"/>
        <end position="144"/>
    </location>
</feature>
<comment type="similarity">
    <text evidence="2 14 15">Belongs to the TonB-dependent receptor family.</text>
</comment>
<keyword evidence="5" id="KW-0410">Iron transport</keyword>
<dbReference type="GO" id="GO:0015344">
    <property type="term" value="F:siderophore uptake transmembrane transporter activity"/>
    <property type="evidence" value="ECO:0007669"/>
    <property type="project" value="TreeGrafter"/>
</dbReference>
<evidence type="ECO:0000256" key="7">
    <source>
        <dbReference type="ARBA" id="ARBA00022729"/>
    </source>
</evidence>
<dbReference type="Gene3D" id="2.40.170.20">
    <property type="entry name" value="TonB-dependent receptor, beta-barrel domain"/>
    <property type="match status" value="1"/>
</dbReference>
<keyword evidence="19" id="KW-1185">Reference proteome</keyword>
<accession>A0A7T4R4A1</accession>
<dbReference type="GO" id="GO:0009279">
    <property type="term" value="C:cell outer membrane"/>
    <property type="evidence" value="ECO:0007669"/>
    <property type="project" value="UniProtKB-SubCell"/>
</dbReference>
<evidence type="ECO:0000256" key="10">
    <source>
        <dbReference type="ARBA" id="ARBA00023077"/>
    </source>
</evidence>
<proteinExistence type="inferred from homology"/>
<evidence type="ECO:0000256" key="2">
    <source>
        <dbReference type="ARBA" id="ARBA00009810"/>
    </source>
</evidence>
<evidence type="ECO:0000256" key="8">
    <source>
        <dbReference type="ARBA" id="ARBA00023004"/>
    </source>
</evidence>
<dbReference type="InterPro" id="IPR000531">
    <property type="entry name" value="Beta-barrel_TonB"/>
</dbReference>
<keyword evidence="11 14" id="KW-0472">Membrane</keyword>
<keyword evidence="13 14" id="KW-0998">Cell outer membrane</keyword>
<dbReference type="InterPro" id="IPR037066">
    <property type="entry name" value="Plug_dom_sf"/>
</dbReference>
<evidence type="ECO:0000256" key="6">
    <source>
        <dbReference type="ARBA" id="ARBA00022692"/>
    </source>
</evidence>
<dbReference type="Pfam" id="PF00593">
    <property type="entry name" value="TonB_dep_Rec_b-barrel"/>
    <property type="match status" value="1"/>
</dbReference>
<keyword evidence="4 14" id="KW-1134">Transmembrane beta strand</keyword>
<dbReference type="KEGG" id="snan:I6N98_04705"/>
<organism evidence="18 19">
    <name type="scientific">Spongiibacter nanhainus</name>
    <dbReference type="NCBI Taxonomy" id="2794344"/>
    <lineage>
        <taxon>Bacteria</taxon>
        <taxon>Pseudomonadati</taxon>
        <taxon>Pseudomonadota</taxon>
        <taxon>Gammaproteobacteria</taxon>
        <taxon>Cellvibrionales</taxon>
        <taxon>Spongiibacteraceae</taxon>
        <taxon>Spongiibacter</taxon>
    </lineage>
</organism>
<dbReference type="InterPro" id="IPR039426">
    <property type="entry name" value="TonB-dep_rcpt-like"/>
</dbReference>
<evidence type="ECO:0000256" key="15">
    <source>
        <dbReference type="RuleBase" id="RU003357"/>
    </source>
</evidence>
<sequence>MLPMAAAIVFANQTVFAEDNKQKTLENVYVYGEQGETDTATKLDLTIFETPQTVTAVSRVQLDEFALNSINDVLDYTPGVTVEEVETDRTYYTARGFDIVNFQYDGVGVPFTVGNNHGQQDTAIFERVDVVKGAAGLVTGLANPSATVNFVRKRPTKELQASGGVSVNEWNGVRVDGDVSGAFNERVRARLVIARDNSDSYLDRHEDQRDVLYGIVETDLSDSTLLTVGHSYDSSDSDAVLWGALPLLYSDGSQTDYDVSTNTAPDWTFANSESNQTFIELKQYLSERWTLNAIYTRNDYKYESRLFYVYGAPNSAADESGLGAQGSDYNSEEEQNIYDLYVSGDFTFAGRDHQLVVGLNYADIQTDAASYYDNENGYPTELGPDWAKGNYPEPVFDDHDPATETTDIKQTHKALYLSSRLNLTDALSVLLGVRRAELTQEGQSYGGPSDTDAEETVPYYGVTYQFAETWMAYSSYSEVFKQQTFVSDQFLPLGANTGENTEIGVKKSFNHDRATLTLAVFQSEHDNLGEFTGRDPDTGTAFYAARQFEADGYELEFAGEVIEGFNLSAGYTKVNIEDDQGNDVRPFVPEQLVKLSASYRVPAMPALKVSGVVKWQDSTETAGNGVEQDAYTVADLALKYAVTEKVSVGVNVKNITDEKFFNSLYWDQAFYAAPRHMQASVTWQY</sequence>
<dbReference type="FunFam" id="2.170.130.10:FF:000010">
    <property type="entry name" value="Ferripyoverdine receptor"/>
    <property type="match status" value="1"/>
</dbReference>
<dbReference type="Proteomes" id="UP000596063">
    <property type="component" value="Chromosome"/>
</dbReference>
<dbReference type="Gene3D" id="2.170.130.10">
    <property type="entry name" value="TonB-dependent receptor, plug domain"/>
    <property type="match status" value="1"/>
</dbReference>
<evidence type="ECO:0000256" key="13">
    <source>
        <dbReference type="ARBA" id="ARBA00023237"/>
    </source>
</evidence>
<dbReference type="PANTHER" id="PTHR32552:SF74">
    <property type="entry name" value="HYDROXAMATE SIDEROPHORE RECEPTOR FHUE"/>
    <property type="match status" value="1"/>
</dbReference>
<evidence type="ECO:0000256" key="5">
    <source>
        <dbReference type="ARBA" id="ARBA00022496"/>
    </source>
</evidence>
<keyword evidence="9" id="KW-0406">Ion transport</keyword>
<evidence type="ECO:0000313" key="18">
    <source>
        <dbReference type="EMBL" id="QQD20072.1"/>
    </source>
</evidence>
<evidence type="ECO:0000256" key="11">
    <source>
        <dbReference type="ARBA" id="ARBA00023136"/>
    </source>
</evidence>
<dbReference type="InterPro" id="IPR012910">
    <property type="entry name" value="Plug_dom"/>
</dbReference>
<feature type="domain" description="TonB-dependent receptor-like beta-barrel" evidence="16">
    <location>
        <begin position="257"/>
        <end position="655"/>
    </location>
</feature>
<reference evidence="18 19" key="1">
    <citation type="submission" date="2020-12" db="EMBL/GenBank/DDBJ databases">
        <authorList>
            <person name="Shan Y."/>
        </authorList>
    </citation>
    <scope>NUCLEOTIDE SEQUENCE [LARGE SCALE GENOMIC DNA]</scope>
    <source>
        <strain evidence="19">csc3.9</strain>
    </source>
</reference>
<evidence type="ECO:0000259" key="17">
    <source>
        <dbReference type="Pfam" id="PF07715"/>
    </source>
</evidence>
<dbReference type="GO" id="GO:0038023">
    <property type="term" value="F:signaling receptor activity"/>
    <property type="evidence" value="ECO:0007669"/>
    <property type="project" value="InterPro"/>
</dbReference>
<comment type="subcellular location">
    <subcellularLocation>
        <location evidence="1 14">Cell outer membrane</location>
        <topology evidence="1 14">Multi-pass membrane protein</topology>
    </subcellularLocation>
</comment>
<evidence type="ECO:0000256" key="12">
    <source>
        <dbReference type="ARBA" id="ARBA00023170"/>
    </source>
</evidence>
<evidence type="ECO:0000259" key="16">
    <source>
        <dbReference type="Pfam" id="PF00593"/>
    </source>
</evidence>
<dbReference type="PROSITE" id="PS52016">
    <property type="entry name" value="TONB_DEPENDENT_REC_3"/>
    <property type="match status" value="1"/>
</dbReference>
<dbReference type="InterPro" id="IPR036942">
    <property type="entry name" value="Beta-barrel_TonB_sf"/>
</dbReference>
<evidence type="ECO:0000256" key="3">
    <source>
        <dbReference type="ARBA" id="ARBA00022448"/>
    </source>
</evidence>
<keyword evidence="3 14" id="KW-0813">Transport</keyword>
<evidence type="ECO:0000256" key="1">
    <source>
        <dbReference type="ARBA" id="ARBA00004571"/>
    </source>
</evidence>
<dbReference type="AlphaFoldDB" id="A0A7T4R4A1"/>
<dbReference type="PANTHER" id="PTHR32552">
    <property type="entry name" value="FERRICHROME IRON RECEPTOR-RELATED"/>
    <property type="match status" value="1"/>
</dbReference>
<dbReference type="InterPro" id="IPR010105">
    <property type="entry name" value="TonB_sidphr_rcpt"/>
</dbReference>
<name>A0A7T4R4A1_9GAMM</name>
<dbReference type="Pfam" id="PF07715">
    <property type="entry name" value="Plug"/>
    <property type="match status" value="1"/>
</dbReference>